<dbReference type="GO" id="GO:0006633">
    <property type="term" value="P:fatty acid biosynthetic process"/>
    <property type="evidence" value="ECO:0007669"/>
    <property type="project" value="UniProtKB-KW"/>
</dbReference>
<dbReference type="Pfam" id="PF02771">
    <property type="entry name" value="Acyl-CoA_dh_N"/>
    <property type="match status" value="1"/>
</dbReference>
<comment type="similarity">
    <text evidence="4">Belongs to the acyl-CoA dehydrogenase family.</text>
</comment>
<dbReference type="InterPro" id="IPR013786">
    <property type="entry name" value="AcylCoA_DH/ox_N"/>
</dbReference>
<evidence type="ECO:0000256" key="2">
    <source>
        <dbReference type="ARBA" id="ARBA00001974"/>
    </source>
</evidence>
<dbReference type="InterPro" id="IPR036250">
    <property type="entry name" value="AcylCo_DH-like_C"/>
</dbReference>
<dbReference type="GO" id="GO:0050660">
    <property type="term" value="F:flavin adenine dinucleotide binding"/>
    <property type="evidence" value="ECO:0007669"/>
    <property type="project" value="InterPro"/>
</dbReference>
<keyword evidence="8" id="KW-0479">Metal-binding</keyword>
<feature type="domain" description="Cytochrome b5 heme-binding" evidence="14">
    <location>
        <begin position="19"/>
        <end position="95"/>
    </location>
</feature>
<dbReference type="PANTHER" id="PTHR48083">
    <property type="entry name" value="MEDIUM-CHAIN SPECIFIC ACYL-COA DEHYDROGENASE, MITOCHONDRIAL-RELATED"/>
    <property type="match status" value="1"/>
</dbReference>
<dbReference type="AlphaFoldDB" id="A0A7S4MCQ9"/>
<dbReference type="InterPro" id="IPR046373">
    <property type="entry name" value="Acyl-CoA_Oxase/DH_mid-dom_sf"/>
</dbReference>
<dbReference type="InterPro" id="IPR037069">
    <property type="entry name" value="AcylCoA_DH/ox_N_sf"/>
</dbReference>
<comment type="similarity">
    <text evidence="3">Belongs to the fatty acid desaturase type 1 family.</text>
</comment>
<gene>
    <name evidence="15" type="ORF">VSP0166_LOCUS6498</name>
</gene>
<dbReference type="InterPro" id="IPR009075">
    <property type="entry name" value="AcylCo_DH/oxidase_C"/>
</dbReference>
<keyword evidence="5" id="KW-0444">Lipid biosynthesis</keyword>
<evidence type="ECO:0000256" key="1">
    <source>
        <dbReference type="ARBA" id="ARBA00001962"/>
    </source>
</evidence>
<evidence type="ECO:0000256" key="8">
    <source>
        <dbReference type="ARBA" id="ARBA00022723"/>
    </source>
</evidence>
<dbReference type="Pfam" id="PF02770">
    <property type="entry name" value="Acyl-CoA_dh_M"/>
    <property type="match status" value="1"/>
</dbReference>
<keyword evidence="12" id="KW-0408">Iron</keyword>
<dbReference type="GO" id="GO:0003995">
    <property type="term" value="F:acyl-CoA dehydrogenase activity"/>
    <property type="evidence" value="ECO:0007669"/>
    <property type="project" value="TreeGrafter"/>
</dbReference>
<proteinExistence type="inferred from homology"/>
<evidence type="ECO:0000256" key="3">
    <source>
        <dbReference type="ARBA" id="ARBA00009295"/>
    </source>
</evidence>
<reference evidence="15" key="1">
    <citation type="submission" date="2021-01" db="EMBL/GenBank/DDBJ databases">
        <authorList>
            <person name="Corre E."/>
            <person name="Pelletier E."/>
            <person name="Niang G."/>
            <person name="Scheremetjew M."/>
            <person name="Finn R."/>
            <person name="Kale V."/>
            <person name="Holt S."/>
            <person name="Cochrane G."/>
            <person name="Meng A."/>
            <person name="Brown T."/>
            <person name="Cohen L."/>
        </authorList>
    </citation>
    <scope>NUCLEOTIDE SEQUENCE</scope>
    <source>
        <strain evidence="15">DIVA3 518/3/11/1/6</strain>
    </source>
</reference>
<evidence type="ECO:0000256" key="11">
    <source>
        <dbReference type="ARBA" id="ARBA00023002"/>
    </source>
</evidence>
<dbReference type="GO" id="GO:0005737">
    <property type="term" value="C:cytoplasm"/>
    <property type="evidence" value="ECO:0007669"/>
    <property type="project" value="TreeGrafter"/>
</dbReference>
<dbReference type="InterPro" id="IPR009100">
    <property type="entry name" value="AcylCoA_DH/oxidase_NM_dom_sf"/>
</dbReference>
<dbReference type="InterPro" id="IPR036400">
    <property type="entry name" value="Cyt_B5-like_heme/steroid_sf"/>
</dbReference>
<accession>A0A7S4MCQ9</accession>
<dbReference type="Gene3D" id="2.40.110.10">
    <property type="entry name" value="Butyryl-CoA Dehydrogenase, subunit A, domain 2"/>
    <property type="match status" value="1"/>
</dbReference>
<evidence type="ECO:0000256" key="13">
    <source>
        <dbReference type="ARBA" id="ARBA00023160"/>
    </source>
</evidence>
<keyword evidence="9" id="KW-0274">FAD</keyword>
<dbReference type="Pfam" id="PF00441">
    <property type="entry name" value="Acyl-CoA_dh_1"/>
    <property type="match status" value="1"/>
</dbReference>
<keyword evidence="13" id="KW-0275">Fatty acid biosynthesis</keyword>
<evidence type="ECO:0000313" key="15">
    <source>
        <dbReference type="EMBL" id="CAE2214266.1"/>
    </source>
</evidence>
<keyword evidence="11" id="KW-0560">Oxidoreductase</keyword>
<dbReference type="PANTHER" id="PTHR48083:SF28">
    <property type="entry name" value="ACYL-COA DEHYDROGENASE FAMILY PROTEIN (AFU_ORTHOLOGUE AFUA_6G10880)-RELATED"/>
    <property type="match status" value="1"/>
</dbReference>
<keyword evidence="7" id="KW-0285">Flavoprotein</keyword>
<organism evidence="15">
    <name type="scientific">Vannella robusta</name>
    <dbReference type="NCBI Taxonomy" id="1487602"/>
    <lineage>
        <taxon>Eukaryota</taxon>
        <taxon>Amoebozoa</taxon>
        <taxon>Discosea</taxon>
        <taxon>Flabellinia</taxon>
        <taxon>Vannellidae</taxon>
        <taxon>Vannella</taxon>
    </lineage>
</organism>
<comment type="cofactor">
    <cofactor evidence="1">
        <name>Fe cation</name>
        <dbReference type="ChEBI" id="CHEBI:24875"/>
    </cofactor>
</comment>
<evidence type="ECO:0000256" key="6">
    <source>
        <dbReference type="ARBA" id="ARBA00022617"/>
    </source>
</evidence>
<protein>
    <recommendedName>
        <fullName evidence="14">Cytochrome b5 heme-binding domain-containing protein</fullName>
    </recommendedName>
</protein>
<evidence type="ECO:0000256" key="5">
    <source>
        <dbReference type="ARBA" id="ARBA00022516"/>
    </source>
</evidence>
<evidence type="ECO:0000256" key="12">
    <source>
        <dbReference type="ARBA" id="ARBA00023004"/>
    </source>
</evidence>
<evidence type="ECO:0000256" key="7">
    <source>
        <dbReference type="ARBA" id="ARBA00022630"/>
    </source>
</evidence>
<sequence length="533" mass="59187">MPSNSTRIEADLRQNSKSASQFTRAEVAKHNTEESSWIIINGYVYDITDFAELHPGGEQIIRQYAGTDASETFYDLHRHSVLEKYHPRLCIGKLSDDRQVEITAAEDGSISTVPYAEPAFWRDGWTSPYYTESHKEYRATLRQWLRDNIRSECTELAKSGEYPSIELNKKIGRTGLYAARLGPGPHMKGRNILGIPGEKFDVFHELITHEEWARICGDCAVQDGLGTGLVIGLPPVLLFGKDKIKRKVVKECLDGDKRICLAISEPFAGSDVANIKATATKTEDGKHYIVSGLKKWITNGTFCDYFVTAVRTGGPGIGGISLLLIERSEGLETKHIPTSYGSSAGTAYVVMENVKVPVENLLGSENGGFQCIMANFNHERWLIIALVSSSCRAVTEECFKWAMQRKVFGKPLINQPVVRQKLAAMIGQVEALHCWLESLTHQLHTMPHEQQFFQLGGPIALLKMFATRVSYRVSDDAVQIFGGRGITRTGMGSFIEQFQRSIKYGAILGGSEEVMGDLGVRLASRGFPQDSKL</sequence>
<evidence type="ECO:0000256" key="10">
    <source>
        <dbReference type="ARBA" id="ARBA00022832"/>
    </source>
</evidence>
<evidence type="ECO:0000256" key="9">
    <source>
        <dbReference type="ARBA" id="ARBA00022827"/>
    </source>
</evidence>
<dbReference type="EMBL" id="HBKP01009216">
    <property type="protein sequence ID" value="CAE2214266.1"/>
    <property type="molecule type" value="Transcribed_RNA"/>
</dbReference>
<dbReference type="Gene3D" id="1.10.540.10">
    <property type="entry name" value="Acyl-CoA dehydrogenase/oxidase, N-terminal domain"/>
    <property type="match status" value="1"/>
</dbReference>
<dbReference type="Gene3D" id="3.10.120.10">
    <property type="entry name" value="Cytochrome b5-like heme/steroid binding domain"/>
    <property type="match status" value="1"/>
</dbReference>
<name>A0A7S4MCQ9_9EUKA</name>
<dbReference type="SUPFAM" id="SSF47203">
    <property type="entry name" value="Acyl-CoA dehydrogenase C-terminal domain-like"/>
    <property type="match status" value="1"/>
</dbReference>
<dbReference type="SUPFAM" id="SSF55856">
    <property type="entry name" value="Cytochrome b5-like heme/steroid binding domain"/>
    <property type="match status" value="1"/>
</dbReference>
<keyword evidence="6" id="KW-0349">Heme</keyword>
<dbReference type="InterPro" id="IPR006091">
    <property type="entry name" value="Acyl-CoA_Oxase/DH_mid-dom"/>
</dbReference>
<evidence type="ECO:0000259" key="14">
    <source>
        <dbReference type="PROSITE" id="PS50255"/>
    </source>
</evidence>
<keyword evidence="10" id="KW-0276">Fatty acid metabolism</keyword>
<dbReference type="InterPro" id="IPR001199">
    <property type="entry name" value="Cyt_B5-like_heme/steroid-bd"/>
</dbReference>
<dbReference type="Gene3D" id="1.20.140.10">
    <property type="entry name" value="Butyryl-CoA Dehydrogenase, subunit A, domain 3"/>
    <property type="match status" value="1"/>
</dbReference>
<dbReference type="PROSITE" id="PS50255">
    <property type="entry name" value="CYTOCHROME_B5_2"/>
    <property type="match status" value="1"/>
</dbReference>
<dbReference type="GO" id="GO:0046872">
    <property type="term" value="F:metal ion binding"/>
    <property type="evidence" value="ECO:0007669"/>
    <property type="project" value="UniProtKB-KW"/>
</dbReference>
<dbReference type="InterPro" id="IPR050741">
    <property type="entry name" value="Acyl-CoA_dehydrogenase"/>
</dbReference>
<comment type="cofactor">
    <cofactor evidence="2">
        <name>FAD</name>
        <dbReference type="ChEBI" id="CHEBI:57692"/>
    </cofactor>
</comment>
<keyword evidence="13" id="KW-0443">Lipid metabolism</keyword>
<dbReference type="FunFam" id="3.10.120.10:FF:000007">
    <property type="entry name" value="Sulfite oxidase, mitochondrial"/>
    <property type="match status" value="1"/>
</dbReference>
<dbReference type="SUPFAM" id="SSF56645">
    <property type="entry name" value="Acyl-CoA dehydrogenase NM domain-like"/>
    <property type="match status" value="1"/>
</dbReference>
<dbReference type="Pfam" id="PF00173">
    <property type="entry name" value="Cyt-b5"/>
    <property type="match status" value="1"/>
</dbReference>
<dbReference type="SMART" id="SM01117">
    <property type="entry name" value="Cyt-b5"/>
    <property type="match status" value="1"/>
</dbReference>
<dbReference type="GO" id="GO:0033539">
    <property type="term" value="P:fatty acid beta-oxidation using acyl-CoA dehydrogenase"/>
    <property type="evidence" value="ECO:0007669"/>
    <property type="project" value="TreeGrafter"/>
</dbReference>
<evidence type="ECO:0000256" key="4">
    <source>
        <dbReference type="ARBA" id="ARBA00009347"/>
    </source>
</evidence>